<keyword evidence="6 12" id="KW-0067">ATP-binding</keyword>
<evidence type="ECO:0000256" key="8">
    <source>
        <dbReference type="ARBA" id="ARBA00023136"/>
    </source>
</evidence>
<dbReference type="InterPro" id="IPR027417">
    <property type="entry name" value="P-loop_NTPase"/>
</dbReference>
<dbReference type="PROSITE" id="PS51866">
    <property type="entry name" value="MOP"/>
    <property type="match status" value="1"/>
</dbReference>
<evidence type="ECO:0000313" key="13">
    <source>
        <dbReference type="Proteomes" id="UP000251647"/>
    </source>
</evidence>
<dbReference type="AlphaFoldDB" id="A0A2T3QJQ5"/>
<dbReference type="RefSeq" id="WP_005305058.1">
    <property type="nucleotide sequence ID" value="NZ_PYOG01000010.1"/>
</dbReference>
<dbReference type="Gene3D" id="2.40.50.100">
    <property type="match status" value="1"/>
</dbReference>
<evidence type="ECO:0000256" key="3">
    <source>
        <dbReference type="ARBA" id="ARBA00022505"/>
    </source>
</evidence>
<evidence type="ECO:0000259" key="10">
    <source>
        <dbReference type="PROSITE" id="PS50893"/>
    </source>
</evidence>
<dbReference type="SMART" id="SM00382">
    <property type="entry name" value="AAA"/>
    <property type="match status" value="1"/>
</dbReference>
<dbReference type="NCBIfam" id="TIGR02142">
    <property type="entry name" value="modC_ABC"/>
    <property type="match status" value="1"/>
</dbReference>
<dbReference type="Pfam" id="PF00005">
    <property type="entry name" value="ABC_tran"/>
    <property type="match status" value="1"/>
</dbReference>
<dbReference type="GO" id="GO:0016020">
    <property type="term" value="C:membrane"/>
    <property type="evidence" value="ECO:0007669"/>
    <property type="project" value="InterPro"/>
</dbReference>
<evidence type="ECO:0000256" key="2">
    <source>
        <dbReference type="ARBA" id="ARBA00022475"/>
    </source>
</evidence>
<feature type="domain" description="Mop" evidence="11">
    <location>
        <begin position="296"/>
        <end position="362"/>
    </location>
</feature>
<keyword evidence="3 9" id="KW-0500">Molybdenum</keyword>
<evidence type="ECO:0000259" key="11">
    <source>
        <dbReference type="PROSITE" id="PS51866"/>
    </source>
</evidence>
<dbReference type="InterPro" id="IPR005116">
    <property type="entry name" value="Transp-assoc_OB_typ1"/>
</dbReference>
<dbReference type="Pfam" id="PF03459">
    <property type="entry name" value="TOBE"/>
    <property type="match status" value="1"/>
</dbReference>
<dbReference type="EMBL" id="UATL01000005">
    <property type="protein sequence ID" value="SPY44850.1"/>
    <property type="molecule type" value="Genomic_DNA"/>
</dbReference>
<feature type="domain" description="ABC transporter" evidence="10">
    <location>
        <begin position="5"/>
        <end position="235"/>
    </location>
</feature>
<proteinExistence type="predicted"/>
<protein>
    <submittedName>
        <fullName evidence="12">Sulfate/thiosulfate import ATP-binding protein CysA</fullName>
        <ecNumber evidence="12">3.6.3.25</ecNumber>
    </submittedName>
</protein>
<evidence type="ECO:0000256" key="5">
    <source>
        <dbReference type="ARBA" id="ARBA00022741"/>
    </source>
</evidence>
<dbReference type="OrthoDB" id="9802264at2"/>
<dbReference type="SUPFAM" id="SSF50331">
    <property type="entry name" value="MOP-like"/>
    <property type="match status" value="1"/>
</dbReference>
<dbReference type="Proteomes" id="UP000251647">
    <property type="component" value="Unassembled WGS sequence"/>
</dbReference>
<evidence type="ECO:0000256" key="6">
    <source>
        <dbReference type="ARBA" id="ARBA00022840"/>
    </source>
</evidence>
<dbReference type="NCBIfam" id="NF008355">
    <property type="entry name" value="PRK11144.1"/>
    <property type="match status" value="1"/>
</dbReference>
<dbReference type="InterPro" id="IPR050334">
    <property type="entry name" value="Molybdenum_import_ModC"/>
</dbReference>
<keyword evidence="5" id="KW-0547">Nucleotide-binding</keyword>
<dbReference type="NCBIfam" id="TIGR00638">
    <property type="entry name" value="Mop"/>
    <property type="match status" value="1"/>
</dbReference>
<reference evidence="12 13" key="1">
    <citation type="submission" date="2018-06" db="EMBL/GenBank/DDBJ databases">
        <authorList>
            <consortium name="Pathogen Informatics"/>
            <person name="Doyle S."/>
        </authorList>
    </citation>
    <scope>NUCLEOTIDE SEQUENCE [LARGE SCALE GENOMIC DNA]</scope>
    <source>
        <strain evidence="12 13">NCTC11647</strain>
    </source>
</reference>
<sequence length="364" mass="40800">MNKNITSLQIKIKQQLGDLALDVAVNLPLSGITAIFGRSGAGKTSFINVLSGLTQPDEGAIHLGSHCLVDTARKLCLPPEKRNIGYVFQDARLFPHYTVKGNLNYGCREKDPNHFNDVVKLLGIEALLNRYPASLSGGEKQRVAIGRALLTKPDMLLMDEPLASLDLPRKQELMPYLEQLAKQVNIPIVYVTHSLDEILRLADHMVMLNQGKVVASGHVNSVWGSPEMRPWLPPKEQSSLISARVNYNHPNYALTQVMLSHNAFLWVSRLSLHRGEWGRVRIYSNDVSITRAKPQQTSIRNILRARVDKIHHAEDERVEVKLRVGETHLWANITLWAIDELQLQVGDEVYAQIKGVSVTKDDLA</sequence>
<dbReference type="GO" id="GO:0015098">
    <property type="term" value="F:molybdate ion transmembrane transporter activity"/>
    <property type="evidence" value="ECO:0007669"/>
    <property type="project" value="InterPro"/>
</dbReference>
<evidence type="ECO:0000256" key="1">
    <source>
        <dbReference type="ARBA" id="ARBA00022448"/>
    </source>
</evidence>
<dbReference type="PANTHER" id="PTHR43514">
    <property type="entry name" value="ABC TRANSPORTER I FAMILY MEMBER 10"/>
    <property type="match status" value="1"/>
</dbReference>
<dbReference type="InterPro" id="IPR011868">
    <property type="entry name" value="ModC_ABC_ATP-bd"/>
</dbReference>
<name>A0A2T3QJQ5_PHODM</name>
<dbReference type="InterPro" id="IPR003439">
    <property type="entry name" value="ABC_transporter-like_ATP-bd"/>
</dbReference>
<dbReference type="PANTHER" id="PTHR43514:SF4">
    <property type="entry name" value="ABC TRANSPORTER I FAMILY MEMBER 10"/>
    <property type="match status" value="1"/>
</dbReference>
<dbReference type="GO" id="GO:0140359">
    <property type="term" value="F:ABC-type transporter activity"/>
    <property type="evidence" value="ECO:0007669"/>
    <property type="project" value="InterPro"/>
</dbReference>
<dbReference type="InterPro" id="IPR008995">
    <property type="entry name" value="Mo/tungstate-bd_C_term_dom"/>
</dbReference>
<keyword evidence="2" id="KW-1003">Cell membrane</keyword>
<dbReference type="PROSITE" id="PS00211">
    <property type="entry name" value="ABC_TRANSPORTER_1"/>
    <property type="match status" value="1"/>
</dbReference>
<gene>
    <name evidence="12" type="primary">cysA</name>
    <name evidence="12" type="ORF">NCTC11647_03801</name>
</gene>
<accession>A0A2T3QJQ5</accession>
<keyword evidence="1" id="KW-0813">Transport</keyword>
<dbReference type="InterPro" id="IPR003593">
    <property type="entry name" value="AAA+_ATPase"/>
</dbReference>
<evidence type="ECO:0000256" key="9">
    <source>
        <dbReference type="PROSITE-ProRule" id="PRU01213"/>
    </source>
</evidence>
<dbReference type="GO" id="GO:0016887">
    <property type="term" value="F:ATP hydrolysis activity"/>
    <property type="evidence" value="ECO:0007669"/>
    <property type="project" value="InterPro"/>
</dbReference>
<dbReference type="EC" id="3.6.3.25" evidence="12"/>
<dbReference type="GO" id="GO:0005524">
    <property type="term" value="F:ATP binding"/>
    <property type="evidence" value="ECO:0007669"/>
    <property type="project" value="UniProtKB-KW"/>
</dbReference>
<organism evidence="12 13">
    <name type="scientific">Photobacterium damselae</name>
    <dbReference type="NCBI Taxonomy" id="38293"/>
    <lineage>
        <taxon>Bacteria</taxon>
        <taxon>Pseudomonadati</taxon>
        <taxon>Pseudomonadota</taxon>
        <taxon>Gammaproteobacteria</taxon>
        <taxon>Vibrionales</taxon>
        <taxon>Vibrionaceae</taxon>
        <taxon>Photobacterium</taxon>
    </lineage>
</organism>
<dbReference type="SUPFAM" id="SSF52540">
    <property type="entry name" value="P-loop containing nucleoside triphosphate hydrolases"/>
    <property type="match status" value="1"/>
</dbReference>
<evidence type="ECO:0000313" key="12">
    <source>
        <dbReference type="EMBL" id="SPY44850.1"/>
    </source>
</evidence>
<dbReference type="InterPro" id="IPR017871">
    <property type="entry name" value="ABC_transporter-like_CS"/>
</dbReference>
<dbReference type="PROSITE" id="PS50893">
    <property type="entry name" value="ABC_TRANSPORTER_2"/>
    <property type="match status" value="1"/>
</dbReference>
<dbReference type="FunFam" id="3.40.50.300:FF:000634">
    <property type="entry name" value="Molybdenum import ATP-binding protein ModC"/>
    <property type="match status" value="1"/>
</dbReference>
<dbReference type="Gene3D" id="3.40.50.300">
    <property type="entry name" value="P-loop containing nucleotide triphosphate hydrolases"/>
    <property type="match status" value="1"/>
</dbReference>
<keyword evidence="7" id="KW-1278">Translocase</keyword>
<keyword evidence="8" id="KW-0472">Membrane</keyword>
<evidence type="ECO:0000256" key="4">
    <source>
        <dbReference type="ARBA" id="ARBA00022519"/>
    </source>
</evidence>
<keyword evidence="12" id="KW-0378">Hydrolase</keyword>
<dbReference type="InterPro" id="IPR004606">
    <property type="entry name" value="Mop_domain"/>
</dbReference>
<evidence type="ECO:0000256" key="7">
    <source>
        <dbReference type="ARBA" id="ARBA00022967"/>
    </source>
</evidence>
<keyword evidence="4" id="KW-0997">Cell inner membrane</keyword>